<evidence type="ECO:0000256" key="1">
    <source>
        <dbReference type="ARBA" id="ARBA00007992"/>
    </source>
</evidence>
<comment type="caution">
    <text evidence="7">The sequence shown here is derived from an EMBL/GenBank/DDBJ whole genome shotgun (WGS) entry which is preliminary data.</text>
</comment>
<dbReference type="GO" id="GO:0004497">
    <property type="term" value="F:monooxygenase activity"/>
    <property type="evidence" value="ECO:0007669"/>
    <property type="project" value="UniProtKB-KW"/>
</dbReference>
<dbReference type="SUPFAM" id="SSF51905">
    <property type="entry name" value="FAD/NAD(P)-binding domain"/>
    <property type="match status" value="1"/>
</dbReference>
<organism evidence="7 8">
    <name type="scientific">Colletotrichum karsti</name>
    <dbReference type="NCBI Taxonomy" id="1095194"/>
    <lineage>
        <taxon>Eukaryota</taxon>
        <taxon>Fungi</taxon>
        <taxon>Dikarya</taxon>
        <taxon>Ascomycota</taxon>
        <taxon>Pezizomycotina</taxon>
        <taxon>Sordariomycetes</taxon>
        <taxon>Hypocreomycetidae</taxon>
        <taxon>Glomerellales</taxon>
        <taxon>Glomerellaceae</taxon>
        <taxon>Colletotrichum</taxon>
        <taxon>Colletotrichum boninense species complex</taxon>
    </lineage>
</organism>
<dbReference type="RefSeq" id="XP_038739157.1">
    <property type="nucleotide sequence ID" value="XM_038895595.1"/>
</dbReference>
<reference evidence="7" key="1">
    <citation type="submission" date="2020-03" db="EMBL/GenBank/DDBJ databases">
        <authorList>
            <person name="He L."/>
        </authorList>
    </citation>
    <scope>NUCLEOTIDE SEQUENCE</scope>
    <source>
        <strain evidence="7">CkLH20</strain>
    </source>
</reference>
<dbReference type="GO" id="GO:0071949">
    <property type="term" value="F:FAD binding"/>
    <property type="evidence" value="ECO:0007669"/>
    <property type="project" value="InterPro"/>
</dbReference>
<gene>
    <name evidence="7" type="ORF">CkaCkLH20_12883</name>
</gene>
<sequence>MPLKVVIIGSGIAGTASAAVLRRAADVSIIERGDASQVAGGQGIGLGPNVIKILDSLGWDSKRVQSVVCKGLRAYDAKTGDLVKTIPVDNPDRWGASWMVQLRADIRKELIRLATEEGPGNTPTIRYETKVTDVDTESGTVTLETGEQIASDVVVVAAGIHTELKAKVIGSGDFGVVATGQSIFRFLVSAENAMKAVGRLHEWWDPEAGGFLSIMRTDDGTNRALITYPCQNFKYVNFSCAFPNHYLKHGARESWFDTGDLSEVLEIFKDFPPLCKQFMQYAEEIRVWELRDHDPLPTYVRGRAVLVGDASHAMAPFQGQGAAQAIEDAEGLGLLLDPGVTRDDVPSILKQWDSARRPRASHVQLNTRLASRELNEVNAWKNMEFNWTYSGIRDEIKRGTVSNN</sequence>
<evidence type="ECO:0000256" key="3">
    <source>
        <dbReference type="ARBA" id="ARBA00022827"/>
    </source>
</evidence>
<dbReference type="Pfam" id="PF01494">
    <property type="entry name" value="FAD_binding_3"/>
    <property type="match status" value="1"/>
</dbReference>
<dbReference type="PRINTS" id="PR00420">
    <property type="entry name" value="RNGMNOXGNASE"/>
</dbReference>
<dbReference type="AlphaFoldDB" id="A0A9P6HVN0"/>
<dbReference type="InterPro" id="IPR036188">
    <property type="entry name" value="FAD/NAD-bd_sf"/>
</dbReference>
<dbReference type="GeneID" id="62168669"/>
<dbReference type="OrthoDB" id="40579at2759"/>
<protein>
    <submittedName>
        <fullName evidence="7">Salicylate hydroxylase</fullName>
    </submittedName>
</protein>
<evidence type="ECO:0000313" key="8">
    <source>
        <dbReference type="Proteomes" id="UP000781932"/>
    </source>
</evidence>
<keyword evidence="4" id="KW-0560">Oxidoreductase</keyword>
<dbReference type="InterPro" id="IPR050493">
    <property type="entry name" value="FAD-dep_Monooxygenase_BioMet"/>
</dbReference>
<name>A0A9P6HVN0_9PEZI</name>
<keyword evidence="5" id="KW-0503">Monooxygenase</keyword>
<dbReference type="PANTHER" id="PTHR13789:SF314">
    <property type="entry name" value="FAD-BINDING DOMAIN-CONTAINING PROTEIN"/>
    <property type="match status" value="1"/>
</dbReference>
<evidence type="ECO:0000256" key="5">
    <source>
        <dbReference type="ARBA" id="ARBA00023033"/>
    </source>
</evidence>
<evidence type="ECO:0000256" key="2">
    <source>
        <dbReference type="ARBA" id="ARBA00022630"/>
    </source>
</evidence>
<dbReference type="Proteomes" id="UP000781932">
    <property type="component" value="Unassembled WGS sequence"/>
</dbReference>
<keyword evidence="3" id="KW-0274">FAD</keyword>
<reference evidence="7" key="2">
    <citation type="submission" date="2020-11" db="EMBL/GenBank/DDBJ databases">
        <title>Whole genome sequencing of Colletotrichum sp.</title>
        <authorList>
            <person name="Li H."/>
        </authorList>
    </citation>
    <scope>NUCLEOTIDE SEQUENCE</scope>
    <source>
        <strain evidence="7">CkLH20</strain>
    </source>
</reference>
<proteinExistence type="inferred from homology"/>
<dbReference type="InterPro" id="IPR002938">
    <property type="entry name" value="FAD-bd"/>
</dbReference>
<dbReference type="PANTHER" id="PTHR13789">
    <property type="entry name" value="MONOOXYGENASE"/>
    <property type="match status" value="1"/>
</dbReference>
<dbReference type="SUPFAM" id="SSF54373">
    <property type="entry name" value="FAD-linked reductases, C-terminal domain"/>
    <property type="match status" value="1"/>
</dbReference>
<evidence type="ECO:0000313" key="7">
    <source>
        <dbReference type="EMBL" id="KAF9869696.1"/>
    </source>
</evidence>
<keyword evidence="8" id="KW-1185">Reference proteome</keyword>
<accession>A0A9P6HVN0</accession>
<feature type="domain" description="FAD-binding" evidence="6">
    <location>
        <begin position="4"/>
        <end position="363"/>
    </location>
</feature>
<evidence type="ECO:0000259" key="6">
    <source>
        <dbReference type="Pfam" id="PF01494"/>
    </source>
</evidence>
<dbReference type="Gene3D" id="3.50.50.60">
    <property type="entry name" value="FAD/NAD(P)-binding domain"/>
    <property type="match status" value="1"/>
</dbReference>
<keyword evidence="2" id="KW-0285">Flavoprotein</keyword>
<evidence type="ECO:0000256" key="4">
    <source>
        <dbReference type="ARBA" id="ARBA00023002"/>
    </source>
</evidence>
<comment type="similarity">
    <text evidence="1">Belongs to the paxM FAD-dependent monooxygenase family.</text>
</comment>
<dbReference type="EMBL" id="JAATWM020000066">
    <property type="protein sequence ID" value="KAF9869696.1"/>
    <property type="molecule type" value="Genomic_DNA"/>
</dbReference>